<keyword evidence="2" id="KW-1185">Reference proteome</keyword>
<evidence type="ECO:0000313" key="1">
    <source>
        <dbReference type="EMBL" id="EDX06630.1"/>
    </source>
</evidence>
<gene>
    <name evidence="1" type="primary">Dsim\GD25901</name>
    <name evidence="1" type="ORF">Dsim_GD25901</name>
</gene>
<sequence length="99" mass="11245">MVEKTEMSKFVGVADITENKKIWRMLLGELVGTFFLIFVGVSSKTSGSVPQIAFILWLDGGHHRPKRRELHIRDLRSASQVGDFKPEVRRCVRASADIF</sequence>
<name>B4QBL3_DROSI</name>
<organism evidence="1 2">
    <name type="scientific">Drosophila simulans</name>
    <name type="common">Fruit fly</name>
    <dbReference type="NCBI Taxonomy" id="7240"/>
    <lineage>
        <taxon>Eukaryota</taxon>
        <taxon>Metazoa</taxon>
        <taxon>Ecdysozoa</taxon>
        <taxon>Arthropoda</taxon>
        <taxon>Hexapoda</taxon>
        <taxon>Insecta</taxon>
        <taxon>Pterygota</taxon>
        <taxon>Neoptera</taxon>
        <taxon>Endopterygota</taxon>
        <taxon>Diptera</taxon>
        <taxon>Brachycera</taxon>
        <taxon>Muscomorpha</taxon>
        <taxon>Ephydroidea</taxon>
        <taxon>Drosophilidae</taxon>
        <taxon>Drosophila</taxon>
        <taxon>Sophophora</taxon>
    </lineage>
</organism>
<dbReference type="HOGENOM" id="CLU_2322838_0_0_1"/>
<reference evidence="1 2" key="1">
    <citation type="journal article" date="2007" name="Nature">
        <title>Evolution of genes and genomes on the Drosophila phylogeny.</title>
        <authorList>
            <consortium name="Drosophila 12 Genomes Consortium"/>
            <person name="Clark A.G."/>
            <person name="Eisen M.B."/>
            <person name="Smith D.R."/>
            <person name="Bergman C.M."/>
            <person name="Oliver B."/>
            <person name="Markow T.A."/>
            <person name="Kaufman T.C."/>
            <person name="Kellis M."/>
            <person name="Gelbart W."/>
            <person name="Iyer V.N."/>
            <person name="Pollard D.A."/>
            <person name="Sackton T.B."/>
            <person name="Larracuente A.M."/>
            <person name="Singh N.D."/>
            <person name="Abad J.P."/>
            <person name="Abt D.N."/>
            <person name="Adryan B."/>
            <person name="Aguade M."/>
            <person name="Akashi H."/>
            <person name="Anderson W.W."/>
            <person name="Aquadro C.F."/>
            <person name="Ardell D.H."/>
            <person name="Arguello R."/>
            <person name="Artieri C.G."/>
            <person name="Barbash D.A."/>
            <person name="Barker D."/>
            <person name="Barsanti P."/>
            <person name="Batterham P."/>
            <person name="Batzoglou S."/>
            <person name="Begun D."/>
            <person name="Bhutkar A."/>
            <person name="Blanco E."/>
            <person name="Bosak S.A."/>
            <person name="Bradley R.K."/>
            <person name="Brand A.D."/>
            <person name="Brent M.R."/>
            <person name="Brooks A.N."/>
            <person name="Brown R.H."/>
            <person name="Butlin R.K."/>
            <person name="Caggese C."/>
            <person name="Calvi B.R."/>
            <person name="Bernardo de Carvalho A."/>
            <person name="Caspi A."/>
            <person name="Castrezana S."/>
            <person name="Celniker S.E."/>
            <person name="Chang J.L."/>
            <person name="Chapple C."/>
            <person name="Chatterji S."/>
            <person name="Chinwalla A."/>
            <person name="Civetta A."/>
            <person name="Clifton S.W."/>
            <person name="Comeron J.M."/>
            <person name="Costello J.C."/>
            <person name="Coyne J.A."/>
            <person name="Daub J."/>
            <person name="David R.G."/>
            <person name="Delcher A.L."/>
            <person name="Delehaunty K."/>
            <person name="Do C.B."/>
            <person name="Ebling H."/>
            <person name="Edwards K."/>
            <person name="Eickbush T."/>
            <person name="Evans J.D."/>
            <person name="Filipski A."/>
            <person name="Findeiss S."/>
            <person name="Freyhult E."/>
            <person name="Fulton L."/>
            <person name="Fulton R."/>
            <person name="Garcia A.C."/>
            <person name="Gardiner A."/>
            <person name="Garfield D.A."/>
            <person name="Garvin B.E."/>
            <person name="Gibson G."/>
            <person name="Gilbert D."/>
            <person name="Gnerre S."/>
            <person name="Godfrey J."/>
            <person name="Good R."/>
            <person name="Gotea V."/>
            <person name="Gravely B."/>
            <person name="Greenberg A.J."/>
            <person name="Griffiths-Jones S."/>
            <person name="Gross S."/>
            <person name="Guigo R."/>
            <person name="Gustafson E.A."/>
            <person name="Haerty W."/>
            <person name="Hahn M.W."/>
            <person name="Halligan D.L."/>
            <person name="Halpern A.L."/>
            <person name="Halter G.M."/>
            <person name="Han M.V."/>
            <person name="Heger A."/>
            <person name="Hillier L."/>
            <person name="Hinrichs A.S."/>
            <person name="Holmes I."/>
            <person name="Hoskins R.A."/>
            <person name="Hubisz M.J."/>
            <person name="Hultmark D."/>
            <person name="Huntley M.A."/>
            <person name="Jaffe D.B."/>
            <person name="Jagadeeshan S."/>
            <person name="Jeck W.R."/>
            <person name="Johnson J."/>
            <person name="Jones C.D."/>
            <person name="Jordan W.C."/>
            <person name="Karpen G.H."/>
            <person name="Kataoka E."/>
            <person name="Keightley P.D."/>
            <person name="Kheradpour P."/>
            <person name="Kirkness E.F."/>
            <person name="Koerich L.B."/>
            <person name="Kristiansen K."/>
            <person name="Kudrna D."/>
            <person name="Kulathinal R.J."/>
            <person name="Kumar S."/>
            <person name="Kwok R."/>
            <person name="Lander E."/>
            <person name="Langley C.H."/>
            <person name="Lapoint R."/>
            <person name="Lazzaro B.P."/>
            <person name="Lee S.J."/>
            <person name="Levesque L."/>
            <person name="Li R."/>
            <person name="Lin C.F."/>
            <person name="Lin M.F."/>
            <person name="Lindblad-Toh K."/>
            <person name="Llopart A."/>
            <person name="Long M."/>
            <person name="Low L."/>
            <person name="Lozovsky E."/>
            <person name="Lu J."/>
            <person name="Luo M."/>
            <person name="Machado C.A."/>
            <person name="Makalowski W."/>
            <person name="Marzo M."/>
            <person name="Matsuda M."/>
            <person name="Matzkin L."/>
            <person name="McAllister B."/>
            <person name="McBride C.S."/>
            <person name="McKernan B."/>
            <person name="McKernan K."/>
            <person name="Mendez-Lago M."/>
            <person name="Minx P."/>
            <person name="Mollenhauer M.U."/>
            <person name="Montooth K."/>
            <person name="Mount S.M."/>
            <person name="Mu X."/>
            <person name="Myers E."/>
            <person name="Negre B."/>
            <person name="Newfeld S."/>
            <person name="Nielsen R."/>
            <person name="Noor M.A."/>
            <person name="O'Grady P."/>
            <person name="Pachter L."/>
            <person name="Papaceit M."/>
            <person name="Parisi M.J."/>
            <person name="Parisi M."/>
            <person name="Parts L."/>
            <person name="Pedersen J.S."/>
            <person name="Pesole G."/>
            <person name="Phillippy A.M."/>
            <person name="Ponting C.P."/>
            <person name="Pop M."/>
            <person name="Porcelli D."/>
            <person name="Powell J.R."/>
            <person name="Prohaska S."/>
            <person name="Pruitt K."/>
            <person name="Puig M."/>
            <person name="Quesneville H."/>
            <person name="Ram K.R."/>
            <person name="Rand D."/>
            <person name="Rasmussen M.D."/>
            <person name="Reed L.K."/>
            <person name="Reenan R."/>
            <person name="Reily A."/>
            <person name="Remington K.A."/>
            <person name="Rieger T.T."/>
            <person name="Ritchie M.G."/>
            <person name="Robin C."/>
            <person name="Rogers Y.H."/>
            <person name="Rohde C."/>
            <person name="Rozas J."/>
            <person name="Rubenfield M.J."/>
            <person name="Ruiz A."/>
            <person name="Russo S."/>
            <person name="Salzberg S.L."/>
            <person name="Sanchez-Gracia A."/>
            <person name="Saranga D.J."/>
            <person name="Sato H."/>
            <person name="Schaeffer S.W."/>
            <person name="Schatz M.C."/>
            <person name="Schlenke T."/>
            <person name="Schwartz R."/>
            <person name="Segarra C."/>
            <person name="Singh R.S."/>
            <person name="Sirot L."/>
            <person name="Sirota M."/>
            <person name="Sisneros N.B."/>
            <person name="Smith C.D."/>
            <person name="Smith T.F."/>
            <person name="Spieth J."/>
            <person name="Stage D.E."/>
            <person name="Stark A."/>
            <person name="Stephan W."/>
            <person name="Strausberg R.L."/>
            <person name="Strempel S."/>
            <person name="Sturgill D."/>
            <person name="Sutton G."/>
            <person name="Sutton G.G."/>
            <person name="Tao W."/>
            <person name="Teichmann S."/>
            <person name="Tobari Y.N."/>
            <person name="Tomimura Y."/>
            <person name="Tsolas J.M."/>
            <person name="Valente V.L."/>
            <person name="Venter E."/>
            <person name="Venter J.C."/>
            <person name="Vicario S."/>
            <person name="Vieira F.G."/>
            <person name="Vilella A.J."/>
            <person name="Villasante A."/>
            <person name="Walenz B."/>
            <person name="Wang J."/>
            <person name="Wasserman M."/>
            <person name="Watts T."/>
            <person name="Wilson D."/>
            <person name="Wilson R.K."/>
            <person name="Wing R.A."/>
            <person name="Wolfner M.F."/>
            <person name="Wong A."/>
            <person name="Wong G.K."/>
            <person name="Wu C.I."/>
            <person name="Wu G."/>
            <person name="Yamamoto D."/>
            <person name="Yang H.P."/>
            <person name="Yang S.P."/>
            <person name="Yorke J.A."/>
            <person name="Yoshida K."/>
            <person name="Zdobnov E."/>
            <person name="Zhang P."/>
            <person name="Zhang Y."/>
            <person name="Zimin A.V."/>
            <person name="Baldwin J."/>
            <person name="Abdouelleil A."/>
            <person name="Abdulkadir J."/>
            <person name="Abebe A."/>
            <person name="Abera B."/>
            <person name="Abreu J."/>
            <person name="Acer S.C."/>
            <person name="Aftuck L."/>
            <person name="Alexander A."/>
            <person name="An P."/>
            <person name="Anderson E."/>
            <person name="Anderson S."/>
            <person name="Arachi H."/>
            <person name="Azer M."/>
            <person name="Bachantsang P."/>
            <person name="Barry A."/>
            <person name="Bayul T."/>
            <person name="Berlin A."/>
            <person name="Bessette D."/>
            <person name="Bloom T."/>
            <person name="Blye J."/>
            <person name="Boguslavskiy L."/>
            <person name="Bonnet C."/>
            <person name="Boukhgalter B."/>
            <person name="Bourzgui I."/>
            <person name="Brown A."/>
            <person name="Cahill P."/>
            <person name="Channer S."/>
            <person name="Cheshatsang Y."/>
            <person name="Chuda L."/>
            <person name="Citroen M."/>
            <person name="Collymore A."/>
            <person name="Cooke P."/>
            <person name="Costello M."/>
            <person name="D'Aco K."/>
            <person name="Daza R."/>
            <person name="De Haan G."/>
            <person name="DeGray S."/>
            <person name="DeMaso C."/>
            <person name="Dhargay N."/>
            <person name="Dooley K."/>
            <person name="Dooley E."/>
            <person name="Doricent M."/>
            <person name="Dorje P."/>
            <person name="Dorjee K."/>
            <person name="Dupes A."/>
            <person name="Elong R."/>
            <person name="Falk J."/>
            <person name="Farina A."/>
            <person name="Faro S."/>
            <person name="Ferguson D."/>
            <person name="Fisher S."/>
            <person name="Foley C.D."/>
            <person name="Franke A."/>
            <person name="Friedrich D."/>
            <person name="Gadbois L."/>
            <person name="Gearin G."/>
            <person name="Gearin C.R."/>
            <person name="Giannoukos G."/>
            <person name="Goode T."/>
            <person name="Graham J."/>
            <person name="Grandbois E."/>
            <person name="Grewal S."/>
            <person name="Gyaltsen K."/>
            <person name="Hafez N."/>
            <person name="Hagos B."/>
            <person name="Hall J."/>
            <person name="Henson C."/>
            <person name="Hollinger A."/>
            <person name="Honan T."/>
            <person name="Huard M.D."/>
            <person name="Hughes L."/>
            <person name="Hurhula B."/>
            <person name="Husby M.E."/>
            <person name="Kamat A."/>
            <person name="Kanga B."/>
            <person name="Kashin S."/>
            <person name="Khazanovich D."/>
            <person name="Kisner P."/>
            <person name="Lance K."/>
            <person name="Lara M."/>
            <person name="Lee W."/>
            <person name="Lennon N."/>
            <person name="Letendre F."/>
            <person name="LeVine R."/>
            <person name="Lipovsky A."/>
            <person name="Liu X."/>
            <person name="Liu J."/>
            <person name="Liu S."/>
            <person name="Lokyitsang T."/>
            <person name="Lokyitsang Y."/>
            <person name="Lubonja R."/>
            <person name="Lui A."/>
            <person name="MacDonald P."/>
            <person name="Magnisalis V."/>
            <person name="Maru K."/>
            <person name="Matthews C."/>
            <person name="McCusker W."/>
            <person name="McDonough S."/>
            <person name="Mehta T."/>
            <person name="Meldrim J."/>
            <person name="Meneus L."/>
            <person name="Mihai O."/>
            <person name="Mihalev A."/>
            <person name="Mihova T."/>
            <person name="Mittelman R."/>
            <person name="Mlenga V."/>
            <person name="Montmayeur A."/>
            <person name="Mulrain L."/>
            <person name="Navidi A."/>
            <person name="Naylor J."/>
            <person name="Negash T."/>
            <person name="Nguyen T."/>
            <person name="Nguyen N."/>
            <person name="Nicol R."/>
            <person name="Norbu C."/>
            <person name="Norbu N."/>
            <person name="Novod N."/>
            <person name="O'Neill B."/>
            <person name="Osman S."/>
            <person name="Markiewicz E."/>
            <person name="Oyono O.L."/>
            <person name="Patti C."/>
            <person name="Phunkhang P."/>
            <person name="Pierre F."/>
            <person name="Priest M."/>
            <person name="Raghuraman S."/>
            <person name="Rege F."/>
            <person name="Reyes R."/>
            <person name="Rise C."/>
            <person name="Rogov P."/>
            <person name="Ross K."/>
            <person name="Ryan E."/>
            <person name="Settipalli S."/>
            <person name="Shea T."/>
            <person name="Sherpa N."/>
            <person name="Shi L."/>
            <person name="Shih D."/>
            <person name="Sparrow T."/>
            <person name="Spaulding J."/>
            <person name="Stalker J."/>
            <person name="Stange-Thomann N."/>
            <person name="Stavropoulos S."/>
            <person name="Stone C."/>
            <person name="Strader C."/>
            <person name="Tesfaye S."/>
            <person name="Thomson T."/>
            <person name="Thoulutsang Y."/>
            <person name="Thoulutsang D."/>
            <person name="Topham K."/>
            <person name="Topping I."/>
            <person name="Tsamla T."/>
            <person name="Vassiliev H."/>
            <person name="Vo A."/>
            <person name="Wangchuk T."/>
            <person name="Wangdi T."/>
            <person name="Weiand M."/>
            <person name="Wilkinson J."/>
            <person name="Wilson A."/>
            <person name="Yadav S."/>
            <person name="Young G."/>
            <person name="Yu Q."/>
            <person name="Zembek L."/>
            <person name="Zhong D."/>
            <person name="Zimmer A."/>
            <person name="Zwirko Z."/>
            <person name="Jaffe D.B."/>
            <person name="Alvarez P."/>
            <person name="Brockman W."/>
            <person name="Butler J."/>
            <person name="Chin C."/>
            <person name="Gnerre S."/>
            <person name="Grabherr M."/>
            <person name="Kleber M."/>
            <person name="Mauceli E."/>
            <person name="MacCallum I."/>
        </authorList>
    </citation>
    <scope>NUCLEOTIDE SEQUENCE [LARGE SCALE GENOMIC DNA]</scope>
    <source>
        <strain evidence="2">white501</strain>
    </source>
</reference>
<proteinExistence type="predicted"/>
<dbReference type="AlphaFoldDB" id="B4QBL3"/>
<evidence type="ECO:0000313" key="2">
    <source>
        <dbReference type="Proteomes" id="UP000000304"/>
    </source>
</evidence>
<dbReference type="OrthoDB" id="3222at2759"/>
<accession>B4QBL3</accession>
<protein>
    <submittedName>
        <fullName evidence="1">GD25901</fullName>
    </submittedName>
</protein>
<dbReference type="EMBL" id="CM000362">
    <property type="protein sequence ID" value="EDX06630.1"/>
    <property type="molecule type" value="Genomic_DNA"/>
</dbReference>
<dbReference type="Proteomes" id="UP000000304">
    <property type="component" value="Chromosome 2R"/>
</dbReference>
<dbReference type="PhylomeDB" id="B4QBL3"/>
<dbReference type="STRING" id="7240.B4QBL3"/>